<dbReference type="EMBL" id="BMDY01000023">
    <property type="protein sequence ID" value="GGB16893.1"/>
    <property type="molecule type" value="Genomic_DNA"/>
</dbReference>
<dbReference type="RefSeq" id="WP_055733467.1">
    <property type="nucleotide sequence ID" value="NZ_BMDY01000023.1"/>
</dbReference>
<dbReference type="Proteomes" id="UP000651977">
    <property type="component" value="Unassembled WGS sequence"/>
</dbReference>
<gene>
    <name evidence="2" type="ORF">GCM10007414_32940</name>
</gene>
<protein>
    <submittedName>
        <fullName evidence="2">DUF481 domain-containing protein</fullName>
    </submittedName>
</protein>
<evidence type="ECO:0000313" key="3">
    <source>
        <dbReference type="Proteomes" id="UP000651977"/>
    </source>
</evidence>
<sequence length="275" mass="31281">MKVKYWLSLTLILSLSSSFCQAGEGQIRLGGFWSHTDSSIKTKGLNNRDFTLDFEDSLQLEENQYLPFIEVGYKFKDRHYVYADWRSLHREASVISNYSYTLPNNPDKGITAGARVNSRLNIDILRTGYAYSFYQTASTELGASIGLHIMFIETGFSGEISACFEDNGNISCEELALDGELVSESTTAPLPDIGIWLEHKFNQHWGISAASQLFYLSIEGNDGYLADVNAFVNYSINKNWNVELGYNYYLVEANWKQTTLKYHYRGPMLNLAYTF</sequence>
<dbReference type="InterPro" id="IPR011250">
    <property type="entry name" value="OMP/PagP_B-barrel"/>
</dbReference>
<keyword evidence="3" id="KW-1185">Reference proteome</keyword>
<organism evidence="2 3">
    <name type="scientific">Agarivorans gilvus</name>
    <dbReference type="NCBI Taxonomy" id="680279"/>
    <lineage>
        <taxon>Bacteria</taxon>
        <taxon>Pseudomonadati</taxon>
        <taxon>Pseudomonadota</taxon>
        <taxon>Gammaproteobacteria</taxon>
        <taxon>Alteromonadales</taxon>
        <taxon>Alteromonadaceae</taxon>
        <taxon>Agarivorans</taxon>
    </lineage>
</organism>
<reference evidence="3" key="1">
    <citation type="journal article" date="2019" name="Int. J. Syst. Evol. Microbiol.">
        <title>The Global Catalogue of Microorganisms (GCM) 10K type strain sequencing project: providing services to taxonomists for standard genome sequencing and annotation.</title>
        <authorList>
            <consortium name="The Broad Institute Genomics Platform"/>
            <consortium name="The Broad Institute Genome Sequencing Center for Infectious Disease"/>
            <person name="Wu L."/>
            <person name="Ma J."/>
        </authorList>
    </citation>
    <scope>NUCLEOTIDE SEQUENCE [LARGE SCALE GENOMIC DNA]</scope>
    <source>
        <strain evidence="3">CGMCC 1.10131</strain>
    </source>
</reference>
<dbReference type="SUPFAM" id="SSF56925">
    <property type="entry name" value="OMPA-like"/>
    <property type="match status" value="1"/>
</dbReference>
<keyword evidence="1" id="KW-0732">Signal</keyword>
<evidence type="ECO:0000256" key="1">
    <source>
        <dbReference type="SAM" id="SignalP"/>
    </source>
</evidence>
<comment type="caution">
    <text evidence="2">The sequence shown here is derived from an EMBL/GenBank/DDBJ whole genome shotgun (WGS) entry which is preliminary data.</text>
</comment>
<feature type="chain" id="PRO_5045949079" evidence="1">
    <location>
        <begin position="23"/>
        <end position="275"/>
    </location>
</feature>
<name>A0ABQ1I7P6_9ALTE</name>
<evidence type="ECO:0000313" key="2">
    <source>
        <dbReference type="EMBL" id="GGB16893.1"/>
    </source>
</evidence>
<accession>A0ABQ1I7P6</accession>
<proteinExistence type="predicted"/>
<feature type="signal peptide" evidence="1">
    <location>
        <begin position="1"/>
        <end position="22"/>
    </location>
</feature>